<feature type="domain" description="Type II secretion system protein GspF" evidence="13">
    <location>
        <begin position="279"/>
        <end position="401"/>
    </location>
</feature>
<evidence type="ECO:0000256" key="12">
    <source>
        <dbReference type="SAM" id="Phobius"/>
    </source>
</evidence>
<reference evidence="14" key="1">
    <citation type="submission" date="2021-05" db="EMBL/GenBank/DDBJ databases">
        <authorList>
            <person name="Pietrasiak N."/>
            <person name="Ward R."/>
            <person name="Stajich J.E."/>
            <person name="Kurbessoian T."/>
        </authorList>
    </citation>
    <scope>NUCLEOTIDE SEQUENCE</scope>
    <source>
        <strain evidence="14">GSE-TBD4-15B</strain>
    </source>
</reference>
<feature type="coiled-coil region" evidence="10">
    <location>
        <begin position="150"/>
        <end position="177"/>
    </location>
</feature>
<evidence type="ECO:0000259" key="13">
    <source>
        <dbReference type="Pfam" id="PF00482"/>
    </source>
</evidence>
<dbReference type="PANTHER" id="PTHR30012:SF0">
    <property type="entry name" value="TYPE II SECRETION SYSTEM PROTEIN F-RELATED"/>
    <property type="match status" value="1"/>
</dbReference>
<dbReference type="InterPro" id="IPR003004">
    <property type="entry name" value="GspF/PilC"/>
</dbReference>
<protein>
    <submittedName>
        <fullName evidence="14">Type II secretion system F family protein</fullName>
    </submittedName>
</protein>
<keyword evidence="7 12" id="KW-1133">Transmembrane helix</keyword>
<dbReference type="InterPro" id="IPR018076">
    <property type="entry name" value="T2SS_GspF_dom"/>
</dbReference>
<comment type="similarity">
    <text evidence="2 9">Belongs to the GSP F family.</text>
</comment>
<dbReference type="EMBL" id="JAHHHV010000067">
    <property type="protein sequence ID" value="MBW4466274.1"/>
    <property type="molecule type" value="Genomic_DNA"/>
</dbReference>
<evidence type="ECO:0000256" key="3">
    <source>
        <dbReference type="ARBA" id="ARBA00022448"/>
    </source>
</evidence>
<evidence type="ECO:0000256" key="7">
    <source>
        <dbReference type="ARBA" id="ARBA00022989"/>
    </source>
</evidence>
<keyword evidence="10" id="KW-0175">Coiled coil</keyword>
<dbReference type="InterPro" id="IPR001992">
    <property type="entry name" value="T2SS_GspF/T4SS_PilC_CS"/>
</dbReference>
<evidence type="ECO:0000256" key="10">
    <source>
        <dbReference type="SAM" id="Coils"/>
    </source>
</evidence>
<dbReference type="Pfam" id="PF00482">
    <property type="entry name" value="T2SSF"/>
    <property type="match status" value="2"/>
</dbReference>
<dbReference type="FunFam" id="1.20.81.30:FF:000001">
    <property type="entry name" value="Type II secretion system protein F"/>
    <property type="match status" value="2"/>
</dbReference>
<keyword evidence="4" id="KW-1003">Cell membrane</keyword>
<proteinExistence type="inferred from homology"/>
<dbReference type="PROSITE" id="PS00874">
    <property type="entry name" value="T2SP_F"/>
    <property type="match status" value="1"/>
</dbReference>
<keyword evidence="5" id="KW-0997">Cell inner membrane</keyword>
<evidence type="ECO:0000256" key="5">
    <source>
        <dbReference type="ARBA" id="ARBA00022519"/>
    </source>
</evidence>
<evidence type="ECO:0000256" key="11">
    <source>
        <dbReference type="SAM" id="MobiDB-lite"/>
    </source>
</evidence>
<dbReference type="AlphaFoldDB" id="A0A951U510"/>
<dbReference type="GO" id="GO:0009306">
    <property type="term" value="P:protein secretion"/>
    <property type="evidence" value="ECO:0007669"/>
    <property type="project" value="InterPro"/>
</dbReference>
<feature type="region of interest" description="Disordered" evidence="11">
    <location>
        <begin position="8"/>
        <end position="27"/>
    </location>
</feature>
<evidence type="ECO:0000313" key="14">
    <source>
        <dbReference type="EMBL" id="MBW4466274.1"/>
    </source>
</evidence>
<comment type="caution">
    <text evidence="14">The sequence shown here is derived from an EMBL/GenBank/DDBJ whole genome shotgun (WGS) entry which is preliminary data.</text>
</comment>
<feature type="transmembrane region" description="Helical" evidence="12">
    <location>
        <begin position="176"/>
        <end position="200"/>
    </location>
</feature>
<dbReference type="InterPro" id="IPR042094">
    <property type="entry name" value="T2SS_GspF_sf"/>
</dbReference>
<reference evidence="14" key="2">
    <citation type="journal article" date="2022" name="Microbiol. Resour. Announc.">
        <title>Metagenome Sequencing to Explore Phylogenomics of Terrestrial Cyanobacteria.</title>
        <authorList>
            <person name="Ward R.D."/>
            <person name="Stajich J.E."/>
            <person name="Johansen J.R."/>
            <person name="Huntemann M."/>
            <person name="Clum A."/>
            <person name="Foster B."/>
            <person name="Foster B."/>
            <person name="Roux S."/>
            <person name="Palaniappan K."/>
            <person name="Varghese N."/>
            <person name="Mukherjee S."/>
            <person name="Reddy T.B.K."/>
            <person name="Daum C."/>
            <person name="Copeland A."/>
            <person name="Chen I.A."/>
            <person name="Ivanova N.N."/>
            <person name="Kyrpides N.C."/>
            <person name="Shapiro N."/>
            <person name="Eloe-Fadrosh E.A."/>
            <person name="Pietrasiak N."/>
        </authorList>
    </citation>
    <scope>NUCLEOTIDE SEQUENCE</scope>
    <source>
        <strain evidence="14">GSE-TBD4-15B</strain>
    </source>
</reference>
<keyword evidence="8 12" id="KW-0472">Membrane</keyword>
<evidence type="ECO:0000256" key="6">
    <source>
        <dbReference type="ARBA" id="ARBA00022692"/>
    </source>
</evidence>
<feature type="domain" description="Type II secretion system protein GspF" evidence="13">
    <location>
        <begin position="75"/>
        <end position="198"/>
    </location>
</feature>
<evidence type="ECO:0000256" key="4">
    <source>
        <dbReference type="ARBA" id="ARBA00022475"/>
    </source>
</evidence>
<dbReference type="Proteomes" id="UP000707356">
    <property type="component" value="Unassembled WGS sequence"/>
</dbReference>
<feature type="compositionally biased region" description="Basic and acidic residues" evidence="11">
    <location>
        <begin position="8"/>
        <end position="21"/>
    </location>
</feature>
<dbReference type="GO" id="GO:0005886">
    <property type="term" value="C:plasma membrane"/>
    <property type="evidence" value="ECO:0007669"/>
    <property type="project" value="UniProtKB-SubCell"/>
</dbReference>
<accession>A0A951U510</accession>
<dbReference type="PRINTS" id="PR00812">
    <property type="entry name" value="BCTERIALGSPF"/>
</dbReference>
<evidence type="ECO:0000256" key="2">
    <source>
        <dbReference type="ARBA" id="ARBA00005745"/>
    </source>
</evidence>
<dbReference type="Gene3D" id="1.20.81.30">
    <property type="entry name" value="Type II secretion system (T2SS), domain F"/>
    <property type="match status" value="2"/>
</dbReference>
<feature type="transmembrane region" description="Helical" evidence="12">
    <location>
        <begin position="382"/>
        <end position="406"/>
    </location>
</feature>
<gene>
    <name evidence="14" type="ORF">KME07_12675</name>
</gene>
<keyword evidence="6 9" id="KW-0812">Transmembrane</keyword>
<sequence length="410" mass="45250">MPTYVVRARDTKGNARREKVTADSPGEARTALREKGLFVQELVEDRGLVDRLSNFDMQDVQTALTSVTVKDKAIFSRQFAVLINAGVALVRGLGVLSDQCPNPKLKKALQEISGDVQQGTNLSDSMRKHPNCFDGLYVAMVQAGEVGGVLDEVMNRLAKLLEDVARLQNQIKSAMTYPVAVGIIAVTIFLGMCIFLLPIFENIFIELNAPLPAFTAFMIGISRFLRSFYVIFLVGAIIVLAYAYRQYYKTRVGRETMDRFFLKMPLFGDLIQKTATARFCRTFGALSRSGVPILTSLEIVRDTAGNQVIANAVDEARKEVQTGGQISLALQREQVFPVMAIQMISIGEETGEIDTMLMKVADFYEDEVEQAVKALTSIMEPIMIVVLGGMVGSILIAMYLPIFGIMDAIK</sequence>
<name>A0A951U510_9CYAN</name>
<organism evidence="14 15">
    <name type="scientific">Pegethrix bostrychoides GSE-TBD4-15B</name>
    <dbReference type="NCBI Taxonomy" id="2839662"/>
    <lineage>
        <taxon>Bacteria</taxon>
        <taxon>Bacillati</taxon>
        <taxon>Cyanobacteriota</taxon>
        <taxon>Cyanophyceae</taxon>
        <taxon>Oculatellales</taxon>
        <taxon>Oculatellaceae</taxon>
        <taxon>Pegethrix</taxon>
    </lineage>
</organism>
<evidence type="ECO:0000313" key="15">
    <source>
        <dbReference type="Proteomes" id="UP000707356"/>
    </source>
</evidence>
<evidence type="ECO:0000256" key="8">
    <source>
        <dbReference type="ARBA" id="ARBA00023136"/>
    </source>
</evidence>
<comment type="subcellular location">
    <subcellularLocation>
        <location evidence="1">Cell inner membrane</location>
        <topology evidence="1">Multi-pass membrane protein</topology>
    </subcellularLocation>
    <subcellularLocation>
        <location evidence="9">Cell membrane</location>
        <topology evidence="9">Multi-pass membrane protein</topology>
    </subcellularLocation>
</comment>
<feature type="transmembrane region" description="Helical" evidence="12">
    <location>
        <begin position="220"/>
        <end position="244"/>
    </location>
</feature>
<keyword evidence="3 9" id="KW-0813">Transport</keyword>
<evidence type="ECO:0000256" key="9">
    <source>
        <dbReference type="RuleBase" id="RU003923"/>
    </source>
</evidence>
<evidence type="ECO:0000256" key="1">
    <source>
        <dbReference type="ARBA" id="ARBA00004429"/>
    </source>
</evidence>
<dbReference type="PANTHER" id="PTHR30012">
    <property type="entry name" value="GENERAL SECRETION PATHWAY PROTEIN"/>
    <property type="match status" value="1"/>
</dbReference>